<feature type="transmembrane region" description="Helical" evidence="1">
    <location>
        <begin position="36"/>
        <end position="55"/>
    </location>
</feature>
<reference evidence="3 4" key="1">
    <citation type="submission" date="2020-02" db="EMBL/GenBank/DDBJ databases">
        <title>Out from the shadows clarifying the taxonomy of the family Cryomorphaceae and related taxa by utilizing the GTDB taxonomic framework.</title>
        <authorList>
            <person name="Bowman J.P."/>
        </authorList>
    </citation>
    <scope>NUCLEOTIDE SEQUENCE [LARGE SCALE GENOMIC DNA]</scope>
    <source>
        <strain evidence="3 4">QSSC 1-22</strain>
    </source>
</reference>
<dbReference type="PANTHER" id="PTHR34473:SF2">
    <property type="entry name" value="UPF0699 TRANSMEMBRANE PROTEIN YDBT"/>
    <property type="match status" value="1"/>
</dbReference>
<dbReference type="PANTHER" id="PTHR34473">
    <property type="entry name" value="UPF0699 TRANSMEMBRANE PROTEIN YDBS"/>
    <property type="match status" value="1"/>
</dbReference>
<dbReference type="InterPro" id="IPR005182">
    <property type="entry name" value="YdbS-like_PH"/>
</dbReference>
<feature type="transmembrane region" description="Helical" evidence="1">
    <location>
        <begin position="61"/>
        <end position="83"/>
    </location>
</feature>
<evidence type="ECO:0000313" key="3">
    <source>
        <dbReference type="EMBL" id="NEN22213.1"/>
    </source>
</evidence>
<evidence type="ECO:0000256" key="1">
    <source>
        <dbReference type="SAM" id="Phobius"/>
    </source>
</evidence>
<gene>
    <name evidence="3" type="ORF">G3O08_01680</name>
</gene>
<organism evidence="3 4">
    <name type="scientific">Cryomorpha ignava</name>
    <dbReference type="NCBI Taxonomy" id="101383"/>
    <lineage>
        <taxon>Bacteria</taxon>
        <taxon>Pseudomonadati</taxon>
        <taxon>Bacteroidota</taxon>
        <taxon>Flavobacteriia</taxon>
        <taxon>Flavobacteriales</taxon>
        <taxon>Cryomorphaceae</taxon>
        <taxon>Cryomorpha</taxon>
    </lineage>
</organism>
<dbReference type="EMBL" id="JAAGVY010000002">
    <property type="protein sequence ID" value="NEN22213.1"/>
    <property type="molecule type" value="Genomic_DNA"/>
</dbReference>
<dbReference type="Pfam" id="PF03703">
    <property type="entry name" value="bPH_2"/>
    <property type="match status" value="1"/>
</dbReference>
<name>A0A7K3WKP1_9FLAO</name>
<dbReference type="Proteomes" id="UP000486602">
    <property type="component" value="Unassembled WGS sequence"/>
</dbReference>
<evidence type="ECO:0000259" key="2">
    <source>
        <dbReference type="Pfam" id="PF03703"/>
    </source>
</evidence>
<protein>
    <submittedName>
        <fullName evidence="3">PH domain-containing protein</fullName>
    </submittedName>
</protein>
<accession>A0A7K3WKP1</accession>
<keyword evidence="1" id="KW-1133">Transmembrane helix</keyword>
<feature type="domain" description="YdbS-like PH" evidence="2">
    <location>
        <begin position="83"/>
        <end position="162"/>
    </location>
</feature>
<dbReference type="RefSeq" id="WP_163282937.1">
    <property type="nucleotide sequence ID" value="NZ_JAAGVY010000002.1"/>
</dbReference>
<keyword evidence="4" id="KW-1185">Reference proteome</keyword>
<keyword evidence="1" id="KW-0812">Transmembrane</keyword>
<keyword evidence="1" id="KW-0472">Membrane</keyword>
<dbReference type="AlphaFoldDB" id="A0A7K3WKP1"/>
<proteinExistence type="predicted"/>
<comment type="caution">
    <text evidence="3">The sequence shown here is derived from an EMBL/GenBank/DDBJ whole genome shotgun (WGS) entry which is preliminary data.</text>
</comment>
<evidence type="ECO:0000313" key="4">
    <source>
        <dbReference type="Proteomes" id="UP000486602"/>
    </source>
</evidence>
<sequence>MTETWQNSEIQLADLPAVEDGTFQHHPLRYRKYRNLGATLFWIIPVLVYCSFVIFQFGIWAYIVGAFLAIFMLFSFFGINIGYRRRSYALREKDLTYKKGWLFYATTTVPFNRIQHTEVSQGPLERRFKLCTLNIYTAGGSTSDLSIPGLNEDEAQQLRDFIAKKAALYA</sequence>